<name>A0A2N3V0F0_9BACT</name>
<organism evidence="4 5">
    <name type="scientific">Pontibacter ramchanderi</name>
    <dbReference type="NCBI Taxonomy" id="1179743"/>
    <lineage>
        <taxon>Bacteria</taxon>
        <taxon>Pseudomonadati</taxon>
        <taxon>Bacteroidota</taxon>
        <taxon>Cytophagia</taxon>
        <taxon>Cytophagales</taxon>
        <taxon>Hymenobacteraceae</taxon>
        <taxon>Pontibacter</taxon>
    </lineage>
</organism>
<comment type="caution">
    <text evidence="4">The sequence shown here is derived from an EMBL/GenBank/DDBJ whole genome shotgun (WGS) entry which is preliminary data.</text>
</comment>
<evidence type="ECO:0000256" key="2">
    <source>
        <dbReference type="SAM" id="SignalP"/>
    </source>
</evidence>
<accession>A0A2N3V0F0</accession>
<dbReference type="InterPro" id="IPR021782">
    <property type="entry name" value="DUF3347"/>
</dbReference>
<feature type="chain" id="PRO_5014613221" evidence="2">
    <location>
        <begin position="18"/>
        <end position="213"/>
    </location>
</feature>
<dbReference type="RefSeq" id="WP_101442369.1">
    <property type="nucleotide sequence ID" value="NZ_PJMU01000001.1"/>
</dbReference>
<evidence type="ECO:0000313" key="5">
    <source>
        <dbReference type="Proteomes" id="UP000233782"/>
    </source>
</evidence>
<dbReference type="OrthoDB" id="5513217at2"/>
<dbReference type="Pfam" id="PF11827">
    <property type="entry name" value="DUF3347"/>
    <property type="match status" value="1"/>
</dbReference>
<keyword evidence="2" id="KW-0732">Signal</keyword>
<protein>
    <submittedName>
        <fullName evidence="4">Cu(I)/Ag(I) efflux system membrane fusion protein</fullName>
    </submittedName>
</protein>
<feature type="compositionally biased region" description="Basic and acidic residues" evidence="1">
    <location>
        <begin position="31"/>
        <end position="43"/>
    </location>
</feature>
<feature type="domain" description="DUF3347" evidence="3">
    <location>
        <begin position="76"/>
        <end position="167"/>
    </location>
</feature>
<reference evidence="4 5" key="1">
    <citation type="submission" date="2017-12" db="EMBL/GenBank/DDBJ databases">
        <title>Genomic Encyclopedia of Type Strains, Phase III (KMG-III): the genomes of soil and plant-associated and newly described type strains.</title>
        <authorList>
            <person name="Whitman W."/>
        </authorList>
    </citation>
    <scope>NUCLEOTIDE SEQUENCE [LARGE SCALE GENOMIC DNA]</scope>
    <source>
        <strain evidence="4 5">LP43</strain>
    </source>
</reference>
<evidence type="ECO:0000256" key="1">
    <source>
        <dbReference type="SAM" id="MobiDB-lite"/>
    </source>
</evidence>
<proteinExistence type="predicted"/>
<evidence type="ECO:0000313" key="4">
    <source>
        <dbReference type="EMBL" id="PKV75099.1"/>
    </source>
</evidence>
<dbReference type="EMBL" id="PJMU01000001">
    <property type="protein sequence ID" value="PKV75099.1"/>
    <property type="molecule type" value="Genomic_DNA"/>
</dbReference>
<feature type="region of interest" description="Disordered" evidence="1">
    <location>
        <begin position="21"/>
        <end position="44"/>
    </location>
</feature>
<gene>
    <name evidence="4" type="ORF">BD749_0036</name>
</gene>
<dbReference type="PROSITE" id="PS51257">
    <property type="entry name" value="PROKAR_LIPOPROTEIN"/>
    <property type="match status" value="1"/>
</dbReference>
<dbReference type="AlphaFoldDB" id="A0A2N3V0F0"/>
<keyword evidence="5" id="KW-1185">Reference proteome</keyword>
<feature type="signal peptide" evidence="2">
    <location>
        <begin position="1"/>
        <end position="17"/>
    </location>
</feature>
<sequence>MKKTTVFAALVAMFAFASCSSDNNQQQAETTEEHDHEHHDGMAHGDNLPAAGTVVVETPTFDSVAEPMKRNLAQLLDEYIALKDAMVESNAETAKEAASTVLNSANAMPVASLQVPEQKTFAEEQIEKVRQASAVIAATNDLGEQRNHLEDLSEAVFSLTKAFGATDQKVYYQHCPMVNNNQGAYWVSTNSEIRNPYFGSSMLKCGSNEEVLN</sequence>
<evidence type="ECO:0000259" key="3">
    <source>
        <dbReference type="Pfam" id="PF11827"/>
    </source>
</evidence>
<dbReference type="Proteomes" id="UP000233782">
    <property type="component" value="Unassembled WGS sequence"/>
</dbReference>